<keyword evidence="2" id="KW-1185">Reference proteome</keyword>
<reference evidence="1 2" key="1">
    <citation type="submission" date="2019-10" db="EMBL/GenBank/DDBJ databases">
        <title>Assembly and Annotation for the nematode Trichostrongylus colubriformis.</title>
        <authorList>
            <person name="Martin J."/>
        </authorList>
    </citation>
    <scope>NUCLEOTIDE SEQUENCE [LARGE SCALE GENOMIC DNA]</scope>
    <source>
        <strain evidence="1">G859</strain>
        <tissue evidence="1">Whole worm</tissue>
    </source>
</reference>
<comment type="caution">
    <text evidence="1">The sequence shown here is derived from an EMBL/GenBank/DDBJ whole genome shotgun (WGS) entry which is preliminary data.</text>
</comment>
<organism evidence="1 2">
    <name type="scientific">Trichostrongylus colubriformis</name>
    <name type="common">Black scour worm</name>
    <dbReference type="NCBI Taxonomy" id="6319"/>
    <lineage>
        <taxon>Eukaryota</taxon>
        <taxon>Metazoa</taxon>
        <taxon>Ecdysozoa</taxon>
        <taxon>Nematoda</taxon>
        <taxon>Chromadorea</taxon>
        <taxon>Rhabditida</taxon>
        <taxon>Rhabditina</taxon>
        <taxon>Rhabditomorpha</taxon>
        <taxon>Strongyloidea</taxon>
        <taxon>Trichostrongylidae</taxon>
        <taxon>Trichostrongylus</taxon>
    </lineage>
</organism>
<proteinExistence type="predicted"/>
<sequence length="131" mass="15031">MSKFFASMLTKNADRFPSVYEKAEQLMQAVEQVDQQFAGWLVLAQVDLEQLIEENLTKASDWELQLKLLKTKGREAEKLPNEIRLECIVVSTAGAKAAIDELLQRVFDTLTWTLRLSINTKLQTIQQFLTQ</sequence>
<evidence type="ECO:0000313" key="1">
    <source>
        <dbReference type="EMBL" id="KAK5972029.1"/>
    </source>
</evidence>
<feature type="non-terminal residue" evidence="1">
    <location>
        <position position="131"/>
    </location>
</feature>
<evidence type="ECO:0000313" key="2">
    <source>
        <dbReference type="Proteomes" id="UP001331761"/>
    </source>
</evidence>
<gene>
    <name evidence="1" type="ORF">GCK32_020924</name>
</gene>
<protein>
    <submittedName>
        <fullName evidence="1">Uncharacterized protein</fullName>
    </submittedName>
</protein>
<accession>A0AAN8IEV9</accession>
<dbReference type="Proteomes" id="UP001331761">
    <property type="component" value="Unassembled WGS sequence"/>
</dbReference>
<dbReference type="AlphaFoldDB" id="A0AAN8IEV9"/>
<name>A0AAN8IEV9_TRICO</name>
<dbReference type="EMBL" id="WIXE01017097">
    <property type="protein sequence ID" value="KAK5972029.1"/>
    <property type="molecule type" value="Genomic_DNA"/>
</dbReference>